<evidence type="ECO:0000256" key="2">
    <source>
        <dbReference type="ARBA" id="ARBA00012513"/>
    </source>
</evidence>
<evidence type="ECO:0000313" key="20">
    <source>
        <dbReference type="Proteomes" id="UP001627284"/>
    </source>
</evidence>
<keyword evidence="3" id="KW-0723">Serine/threonine-protein kinase</keyword>
<feature type="signal peptide" evidence="16">
    <location>
        <begin position="1"/>
        <end position="22"/>
    </location>
</feature>
<evidence type="ECO:0000256" key="14">
    <source>
        <dbReference type="ARBA" id="ARBA00048679"/>
    </source>
</evidence>
<dbReference type="Pfam" id="PF07714">
    <property type="entry name" value="PK_Tyr_Ser-Thr"/>
    <property type="match status" value="1"/>
</dbReference>
<dbReference type="GO" id="GO:0004674">
    <property type="term" value="F:protein serine/threonine kinase activity"/>
    <property type="evidence" value="ECO:0007669"/>
    <property type="project" value="UniProtKB-KW"/>
</dbReference>
<keyword evidence="5 16" id="KW-0732">Signal</keyword>
<keyword evidence="6" id="KW-0547">Nucleotide-binding</keyword>
<feature type="transmembrane region" description="Helical" evidence="15">
    <location>
        <begin position="385"/>
        <end position="408"/>
    </location>
</feature>
<comment type="catalytic activity">
    <reaction evidence="14">
        <text>L-seryl-[protein] + ATP = O-phospho-L-seryl-[protein] + ADP + H(+)</text>
        <dbReference type="Rhea" id="RHEA:17989"/>
        <dbReference type="Rhea" id="RHEA-COMP:9863"/>
        <dbReference type="Rhea" id="RHEA-COMP:11604"/>
        <dbReference type="ChEBI" id="CHEBI:15378"/>
        <dbReference type="ChEBI" id="CHEBI:29999"/>
        <dbReference type="ChEBI" id="CHEBI:30616"/>
        <dbReference type="ChEBI" id="CHEBI:83421"/>
        <dbReference type="ChEBI" id="CHEBI:456216"/>
        <dbReference type="EC" id="2.7.11.1"/>
    </reaction>
</comment>
<dbReference type="InterPro" id="IPR011583">
    <property type="entry name" value="Chitinase_II/V-like_cat"/>
</dbReference>
<sequence>MAFLYANIFLFLFLQLIIFSNGQNITIKGGYWLRESELSLDKIDITPFSHLLCGFADINSQSNQLILTSPNSSFIQFTSIVQQKNPTAKTLLSIGGGGSNKTTYGVMATTSNSRKSFIDSSIKLARQLGFHGLDLSWIFPESASDMANLGILLNEWRITINTEARNSGEAPLLFTATVSGSPRVNDSIYPIQSLTRNLDWINLLEYGFYEPNWSPLETNSHAQLFDPVKQVSGSDGINQWIQEGVPPQKIVFGIPFFGYAWRLNNTNIHGLRAPAMGKSDVYDNPWMRYDQIRDFIVQHRATTVYNATIVGDYCYSGNTWISYDDIQSVRTKVSYIKSRELLGYYAFDISGDTNWNSTLSHAASQEAGGVTQGEIVKNKKKLNRLVIILIPIGALLILILLVFIIWYLRWRQVSKFQELERNQRNKMGSRNKARKSGDNSNLQVFSFDEMKEATNNFSFENKLGEGGYGPVYEGKLKNGEKIAVKRLSETSSQGLEEFENEVILTAKLQHINLVKVVGFCIENQEKMLIYEYMPNKSLDYYIYNQVRRLVLNWEKRVQIIEGIIQGLLYLQEYSRLTIIHRDIKASNILLDLQMKPKISDFGMARMFKEDEVEANTSRIVGTKGYIPPEYAIEGRYSTKSDVFSFGVLLLQIISGKKNTCYYGPDDNLNLLEYAFEMWKDGKGMEFMDQSLDDTTHSCKLLKCMQIALLCVQKNPLDRPTMLEISSMLKNIENLVMNSPKRPAFSTRQDGDQVGNIPNGELDIDNATITQLVAR</sequence>
<dbReference type="InterPro" id="IPR011009">
    <property type="entry name" value="Kinase-like_dom_sf"/>
</dbReference>
<evidence type="ECO:0000256" key="8">
    <source>
        <dbReference type="ARBA" id="ARBA00022801"/>
    </source>
</evidence>
<dbReference type="SUPFAM" id="SSF56112">
    <property type="entry name" value="Protein kinase-like (PK-like)"/>
    <property type="match status" value="1"/>
</dbReference>
<comment type="similarity">
    <text evidence="1">Belongs to the glycosyl hydrolase 18 family. Chitinase class V subfamily.</text>
</comment>
<feature type="chain" id="PRO_5044849774" description="non-specific serine/threonine protein kinase" evidence="16">
    <location>
        <begin position="23"/>
        <end position="774"/>
    </location>
</feature>
<keyword evidence="12" id="KW-0326">Glycosidase</keyword>
<keyword evidence="20" id="KW-1185">Reference proteome</keyword>
<dbReference type="SUPFAM" id="SSF51445">
    <property type="entry name" value="(Trans)glycosidases"/>
    <property type="match status" value="1"/>
</dbReference>
<evidence type="ECO:0000256" key="7">
    <source>
        <dbReference type="ARBA" id="ARBA00022777"/>
    </source>
</evidence>
<evidence type="ECO:0000256" key="1">
    <source>
        <dbReference type="ARBA" id="ARBA00008682"/>
    </source>
</evidence>
<dbReference type="EC" id="2.7.11.1" evidence="2"/>
<dbReference type="CDD" id="cd14066">
    <property type="entry name" value="STKc_IRAK"/>
    <property type="match status" value="1"/>
</dbReference>
<dbReference type="InterPro" id="IPR017853">
    <property type="entry name" value="GH"/>
</dbReference>
<keyword evidence="11" id="KW-0325">Glycoprotein</keyword>
<evidence type="ECO:0000259" key="18">
    <source>
        <dbReference type="PROSITE" id="PS51910"/>
    </source>
</evidence>
<evidence type="ECO:0000256" key="10">
    <source>
        <dbReference type="ARBA" id="ARBA00023157"/>
    </source>
</evidence>
<keyword evidence="9" id="KW-0067">ATP-binding</keyword>
<dbReference type="Gene3D" id="1.10.510.10">
    <property type="entry name" value="Transferase(Phosphotransferase) domain 1"/>
    <property type="match status" value="1"/>
</dbReference>
<dbReference type="SUPFAM" id="SSF54556">
    <property type="entry name" value="Chitinase insertion domain"/>
    <property type="match status" value="1"/>
</dbReference>
<evidence type="ECO:0000256" key="16">
    <source>
        <dbReference type="SAM" id="SignalP"/>
    </source>
</evidence>
<dbReference type="InterPro" id="IPR001223">
    <property type="entry name" value="Glyco_hydro18_cat"/>
</dbReference>
<dbReference type="GO" id="GO:0005524">
    <property type="term" value="F:ATP binding"/>
    <property type="evidence" value="ECO:0007669"/>
    <property type="project" value="UniProtKB-KW"/>
</dbReference>
<dbReference type="Pfam" id="PF00704">
    <property type="entry name" value="Glyco_hydro_18"/>
    <property type="match status" value="1"/>
</dbReference>
<keyword evidence="15" id="KW-0472">Membrane</keyword>
<evidence type="ECO:0000256" key="5">
    <source>
        <dbReference type="ARBA" id="ARBA00022729"/>
    </source>
</evidence>
<dbReference type="PANTHER" id="PTHR27002">
    <property type="entry name" value="RECEPTOR-LIKE SERINE/THREONINE-PROTEIN KINASE SD1-8"/>
    <property type="match status" value="1"/>
</dbReference>
<keyword evidence="8" id="KW-0378">Hydrolase</keyword>
<evidence type="ECO:0000256" key="9">
    <source>
        <dbReference type="ARBA" id="ARBA00022840"/>
    </source>
</evidence>
<dbReference type="EMBL" id="JBJKTR010000007">
    <property type="protein sequence ID" value="KAL3362579.1"/>
    <property type="molecule type" value="Genomic_DNA"/>
</dbReference>
<dbReference type="InterPro" id="IPR001245">
    <property type="entry name" value="Ser-Thr/Tyr_kinase_cat_dom"/>
</dbReference>
<evidence type="ECO:0000256" key="6">
    <source>
        <dbReference type="ARBA" id="ARBA00022741"/>
    </source>
</evidence>
<dbReference type="Gene3D" id="3.20.20.80">
    <property type="entry name" value="Glycosidases"/>
    <property type="match status" value="1"/>
</dbReference>
<dbReference type="SMART" id="SM00220">
    <property type="entry name" value="S_TKc"/>
    <property type="match status" value="1"/>
</dbReference>
<evidence type="ECO:0000313" key="19">
    <source>
        <dbReference type="EMBL" id="KAL3362579.1"/>
    </source>
</evidence>
<dbReference type="SMART" id="SM00636">
    <property type="entry name" value="Glyco_18"/>
    <property type="match status" value="1"/>
</dbReference>
<comment type="catalytic activity">
    <reaction evidence="13">
        <text>L-threonyl-[protein] + ATP = O-phospho-L-threonyl-[protein] + ADP + H(+)</text>
        <dbReference type="Rhea" id="RHEA:46608"/>
        <dbReference type="Rhea" id="RHEA-COMP:11060"/>
        <dbReference type="Rhea" id="RHEA-COMP:11605"/>
        <dbReference type="ChEBI" id="CHEBI:15378"/>
        <dbReference type="ChEBI" id="CHEBI:30013"/>
        <dbReference type="ChEBI" id="CHEBI:30616"/>
        <dbReference type="ChEBI" id="CHEBI:61977"/>
        <dbReference type="ChEBI" id="CHEBI:456216"/>
        <dbReference type="EC" id="2.7.11.1"/>
    </reaction>
</comment>
<evidence type="ECO:0000256" key="15">
    <source>
        <dbReference type="SAM" id="Phobius"/>
    </source>
</evidence>
<feature type="domain" description="GH18" evidence="18">
    <location>
        <begin position="26"/>
        <end position="370"/>
    </location>
</feature>
<dbReference type="Gene3D" id="3.10.50.10">
    <property type="match status" value="1"/>
</dbReference>
<protein>
    <recommendedName>
        <fullName evidence="2">non-specific serine/threonine protein kinase</fullName>
        <ecNumber evidence="2">2.7.11.1</ecNumber>
    </recommendedName>
</protein>
<dbReference type="GO" id="GO:0016798">
    <property type="term" value="F:hydrolase activity, acting on glycosyl bonds"/>
    <property type="evidence" value="ECO:0007669"/>
    <property type="project" value="UniProtKB-KW"/>
</dbReference>
<gene>
    <name evidence="19" type="ORF">AABB24_012068</name>
</gene>
<keyword evidence="10" id="KW-1015">Disulfide bond</keyword>
<dbReference type="FunFam" id="1.10.510.10:FF:000060">
    <property type="entry name" value="G-type lectin S-receptor-like serine/threonine-protein kinase"/>
    <property type="match status" value="1"/>
</dbReference>
<keyword evidence="4" id="KW-0808">Transferase</keyword>
<evidence type="ECO:0000256" key="12">
    <source>
        <dbReference type="ARBA" id="ARBA00023295"/>
    </source>
</evidence>
<evidence type="ECO:0000256" key="13">
    <source>
        <dbReference type="ARBA" id="ARBA00047899"/>
    </source>
</evidence>
<dbReference type="PROSITE" id="PS00108">
    <property type="entry name" value="PROTEIN_KINASE_ST"/>
    <property type="match status" value="1"/>
</dbReference>
<keyword evidence="15" id="KW-1133">Transmembrane helix</keyword>
<comment type="caution">
    <text evidence="19">The sequence shown here is derived from an EMBL/GenBank/DDBJ whole genome shotgun (WGS) entry which is preliminary data.</text>
</comment>
<evidence type="ECO:0000256" key="3">
    <source>
        <dbReference type="ARBA" id="ARBA00022527"/>
    </source>
</evidence>
<dbReference type="PANTHER" id="PTHR27002:SF1117">
    <property type="entry name" value="CYSTEINE-RICH RECEPTOR-LIKE PROTEIN KINASE 19"/>
    <property type="match status" value="1"/>
</dbReference>
<organism evidence="19 20">
    <name type="scientific">Solanum stoloniferum</name>
    <dbReference type="NCBI Taxonomy" id="62892"/>
    <lineage>
        <taxon>Eukaryota</taxon>
        <taxon>Viridiplantae</taxon>
        <taxon>Streptophyta</taxon>
        <taxon>Embryophyta</taxon>
        <taxon>Tracheophyta</taxon>
        <taxon>Spermatophyta</taxon>
        <taxon>Magnoliopsida</taxon>
        <taxon>eudicotyledons</taxon>
        <taxon>Gunneridae</taxon>
        <taxon>Pentapetalae</taxon>
        <taxon>asterids</taxon>
        <taxon>lamiids</taxon>
        <taxon>Solanales</taxon>
        <taxon>Solanaceae</taxon>
        <taxon>Solanoideae</taxon>
        <taxon>Solaneae</taxon>
        <taxon>Solanum</taxon>
    </lineage>
</organism>
<evidence type="ECO:0000256" key="4">
    <source>
        <dbReference type="ARBA" id="ARBA00022679"/>
    </source>
</evidence>
<reference evidence="19 20" key="1">
    <citation type="submission" date="2024-05" db="EMBL/GenBank/DDBJ databases">
        <title>De novo assembly of an allotetraploid wild potato.</title>
        <authorList>
            <person name="Hosaka A.J."/>
        </authorList>
    </citation>
    <scope>NUCLEOTIDE SEQUENCE [LARGE SCALE GENOMIC DNA]</scope>
    <source>
        <tissue evidence="19">Young leaves</tissue>
    </source>
</reference>
<dbReference type="InterPro" id="IPR008271">
    <property type="entry name" value="Ser/Thr_kinase_AS"/>
</dbReference>
<evidence type="ECO:0000256" key="11">
    <source>
        <dbReference type="ARBA" id="ARBA00023180"/>
    </source>
</evidence>
<dbReference type="CDD" id="cd02879">
    <property type="entry name" value="GH18_plant_chitinase_class_V"/>
    <property type="match status" value="1"/>
</dbReference>
<keyword evidence="15" id="KW-0812">Transmembrane</keyword>
<dbReference type="FunFam" id="3.30.200.20:FF:000951">
    <property type="entry name" value="Uncharacterized protein"/>
    <property type="match status" value="1"/>
</dbReference>
<feature type="domain" description="Protein kinase" evidence="17">
    <location>
        <begin position="457"/>
        <end position="735"/>
    </location>
</feature>
<dbReference type="InterPro" id="IPR029070">
    <property type="entry name" value="Chitinase_insertion_sf"/>
</dbReference>
<dbReference type="AlphaFoldDB" id="A0ABD2U1B5"/>
<dbReference type="PROSITE" id="PS50011">
    <property type="entry name" value="PROTEIN_KINASE_DOM"/>
    <property type="match status" value="1"/>
</dbReference>
<accession>A0ABD2U1B5</accession>
<proteinExistence type="inferred from homology"/>
<dbReference type="InterPro" id="IPR000719">
    <property type="entry name" value="Prot_kinase_dom"/>
</dbReference>
<evidence type="ECO:0000259" key="17">
    <source>
        <dbReference type="PROSITE" id="PS50011"/>
    </source>
</evidence>
<dbReference type="Proteomes" id="UP001627284">
    <property type="component" value="Unassembled WGS sequence"/>
</dbReference>
<dbReference type="Gene3D" id="3.30.200.20">
    <property type="entry name" value="Phosphorylase Kinase, domain 1"/>
    <property type="match status" value="1"/>
</dbReference>
<dbReference type="FunFam" id="3.10.50.10:FF:000003">
    <property type="entry name" value="Class V chitinase CHIT5b"/>
    <property type="match status" value="1"/>
</dbReference>
<dbReference type="PROSITE" id="PS51910">
    <property type="entry name" value="GH18_2"/>
    <property type="match status" value="1"/>
</dbReference>
<keyword evidence="7" id="KW-0418">Kinase</keyword>
<name>A0ABD2U1B5_9SOLN</name>